<evidence type="ECO:0000259" key="18">
    <source>
        <dbReference type="PROSITE" id="PS51387"/>
    </source>
</evidence>
<organism evidence="19">
    <name type="scientific">Nephromyces sp. MMRI</name>
    <dbReference type="NCBI Taxonomy" id="2496275"/>
    <lineage>
        <taxon>Eukaryota</taxon>
        <taxon>Sar</taxon>
        <taxon>Alveolata</taxon>
        <taxon>Apicomplexa</taxon>
        <taxon>Aconoidasida</taxon>
        <taxon>Nephromycida</taxon>
        <taxon>Nephromyces</taxon>
    </lineage>
</organism>
<keyword evidence="8" id="KW-0560">Oxidoreductase</keyword>
<sequence length="1656" mass="182072">MAAQSIVGMKLKAFAEDTMKIGKEKAPRAVESFIVDYVRNLQKNSQECVRFLVNGRVHTLKAGEIDPEMTLLEYLRRVCHFTGIKLGCGEGGCGACTVTLTKPDMSSPTGFSHNAVNGCLIPLCALDGTAVTTVEGIAKDGNSMHPLQTIFAESHASQCGYCTPGFIMSIYSKMLDSSSSPQIPIKSTDIEDCLDGNLCRCTGYRPILDAVRQIPSKVLGVDTLADREEDTNGSSSTRTNGHSHSSRWASSSFDSTSGTHNGSSYNGSSLNGHASNGEVYAHLNGGNADKHSKKLLLGFEGLPPNGSPSDSKKCSGCPFKGGMQEVEAITKSLQESILAKREEFSLHSAPDGRKATLYVPGKHLGVAADWYTPCSLNDMLCVMKHLELRGENYRLLNGNTEVRVERLFKTGESPAPHLLFTMNIAELSSISWDSEGVAVGSGVPLTRIKDDFQAYIDAHQGSSEAYKLRVLRAYVNMLRWFAGTQIRNVATLGGNIMTASPISDLNPLHVASDVYLKVAYLAYDDENGVERRLSPSSLKNPSGGLSEAASPKGVPTVRYRKQHMAEGFFLGYRKIAVSPDEVIVSVHIPFTRKNEYFYCFKQCKRREDDISIVNAAMRVLLKGGEEGDDGVYDEVVDSSFVYGGMAPWTKRCLEYEKYWKGKKFNKENWESSVECLRRETYLPTDVPGGMSSFRQLLAISFAYKFFLQVLKKVHPEEDVVPPSELSALLHPTNDYEKVHPKGLQHYGAHHEDLTKQEAGNSRKHLAADLHVTGRAEYTDDAPLLPNEVYLELVVSTQAHAKIRSVDISECYSVEGFVDYVCYKDIPGKNAMGIGVLDETVFAVDKALCVGHPIGIVAATNQVAAKQAMRKVKIDYEPLPTVLTIREAIEAESYFETIPSLPGVKHLQLERISDERFKDITEVFKHYEALAESNPEAVRIVSGESYLAGQEHFYLETQAVRIIPAENNEFLVISSTQNVTKTQSTIASVLGIPMNRIVSKCKRMGGGFGGKESRACFFAAYASVAAHKLRRPVRMQLDRDVDMVTSGQRHPFMFRYKLAIDVPTKKLVALDCEIYCNAGWSTDLSLGVLERAVFHATNSYYIPNVRSTGRACKTNLSSNTAFRGFGGPQGMYMVELYLEQAAREIKVPVEEMMMNNFFHAAQLTHYLQPVKTNRMRDIFTSLMSSADYQKRQEEIAQFNHKNRYVKRGIAIVPVTFGMSFTKVFMNQAGSLVHLYTDGTVLISHAGHEMGQGLNTKVAQVAATCFDISLDDVYINETSTDKVANAMPTAASVGSDLNGFAVKDACDRIKERLKPYYGSGGASAQSSSGSSTQSVLSNEDRRKRLASVALAAHMNRVSLSAVGFYKTPDVGYDFATNKGKPFHYHSHGGCVAEVQLDCLTGDHVIRRADILHDVGSSLNPVIDIGQIEGAFAQGSGLCTIEEPIFMANGTLFTKGPGTYKIPTAGDIPLDFRVSLMPNVPNEDTIHGSKGVGEPPLFLGFSVYFALKRAIEAYRQDYLDSLIEDAKSSLPEESMPLAIEALEYMKTAFFRLDSPATAERIRDACWDRFNMRAPRLLGLPIPHTLIGATTADASGNVRSLKYSNAIDDAVELNEKYLNEVPAFTNPRLASSLRKFLDAGVSIPTDLIPTTFTTTWHPCV</sequence>
<feature type="binding site" evidence="15">
    <location>
        <position position="1007"/>
    </location>
    <ligand>
        <name>Mo-molybdopterin</name>
        <dbReference type="ChEBI" id="CHEBI:71302"/>
    </ligand>
    <ligandPart>
        <name>Mo</name>
        <dbReference type="ChEBI" id="CHEBI:28685"/>
    </ligandPart>
</feature>
<evidence type="ECO:0000256" key="10">
    <source>
        <dbReference type="ARBA" id="ARBA00023014"/>
    </source>
</evidence>
<dbReference type="InterPro" id="IPR001041">
    <property type="entry name" value="2Fe-2S_ferredoxin-type"/>
</dbReference>
<dbReference type="Pfam" id="PF01799">
    <property type="entry name" value="Fer2_2"/>
    <property type="match status" value="1"/>
</dbReference>
<dbReference type="SUPFAM" id="SSF47741">
    <property type="entry name" value="CO dehydrogenase ISP C-domain like"/>
    <property type="match status" value="1"/>
</dbReference>
<feature type="region of interest" description="Disordered" evidence="16">
    <location>
        <begin position="225"/>
        <end position="270"/>
    </location>
</feature>
<dbReference type="SUPFAM" id="SSF55447">
    <property type="entry name" value="CO dehydrogenase flavoprotein C-terminal domain-like"/>
    <property type="match status" value="1"/>
</dbReference>
<dbReference type="InterPro" id="IPR036010">
    <property type="entry name" value="2Fe-2S_ferredoxin-like_sf"/>
</dbReference>
<dbReference type="PROSITE" id="PS00197">
    <property type="entry name" value="2FE2S_FER_1"/>
    <property type="match status" value="1"/>
</dbReference>
<keyword evidence="6 15" id="KW-0479">Metal-binding</keyword>
<evidence type="ECO:0000256" key="11">
    <source>
        <dbReference type="ARBA" id="ARBA00023027"/>
    </source>
</evidence>
<dbReference type="SMR" id="A0A3Q8UBZ6"/>
<dbReference type="Pfam" id="PF01315">
    <property type="entry name" value="Ald_Xan_dh_C"/>
    <property type="match status" value="1"/>
</dbReference>
<evidence type="ECO:0000313" key="20">
    <source>
        <dbReference type="EMBL" id="AZL94600.1"/>
    </source>
</evidence>
<evidence type="ECO:0000256" key="6">
    <source>
        <dbReference type="ARBA" id="ARBA00022723"/>
    </source>
</evidence>
<feature type="binding site" evidence="15">
    <location>
        <position position="96"/>
    </location>
    <ligand>
        <name>[2Fe-2S] cluster</name>
        <dbReference type="ChEBI" id="CHEBI:190135"/>
        <label>1</label>
    </ligand>
</feature>
<keyword evidence="9 15" id="KW-0408">Iron</keyword>
<feature type="domain" description="FAD-binding PCMH-type" evidence="18">
    <location>
        <begin position="363"/>
        <end position="593"/>
    </location>
</feature>
<feature type="binding site" evidence="15">
    <location>
        <position position="1122"/>
    </location>
    <ligand>
        <name>Mo-molybdopterin</name>
        <dbReference type="ChEBI" id="CHEBI:71302"/>
    </ligand>
    <ligandPart>
        <name>Mo</name>
        <dbReference type="ChEBI" id="CHEBI:28685"/>
    </ligandPart>
</feature>
<dbReference type="Gene3D" id="3.30.465.10">
    <property type="match status" value="1"/>
</dbReference>
<dbReference type="Pfam" id="PF20256">
    <property type="entry name" value="MoCoBD_2"/>
    <property type="match status" value="1"/>
</dbReference>
<evidence type="ECO:0000256" key="12">
    <source>
        <dbReference type="ARBA" id="ARBA00034078"/>
    </source>
</evidence>
<evidence type="ECO:0000256" key="15">
    <source>
        <dbReference type="PIRSR" id="PIRSR000127-3"/>
    </source>
</evidence>
<feature type="binding site" evidence="14">
    <location>
        <position position="1090"/>
    </location>
    <ligand>
        <name>substrate</name>
    </ligand>
</feature>
<feature type="binding site" evidence="15">
    <location>
        <position position="199"/>
    </location>
    <ligand>
        <name>[2Fe-2S] cluster</name>
        <dbReference type="ChEBI" id="CHEBI:190135"/>
        <label>2</label>
    </ligand>
</feature>
<dbReference type="FunFam" id="3.90.1170.50:FF:000001">
    <property type="entry name" value="Aldehyde oxidase 1"/>
    <property type="match status" value="1"/>
</dbReference>
<comment type="cofactor">
    <cofactor evidence="15">
        <name>Mo-molybdopterin</name>
        <dbReference type="ChEBI" id="CHEBI:71302"/>
    </cofactor>
    <text evidence="15">Binds 1 Mo-molybdopterin (Mo-MPT) cofactor per subunit.</text>
</comment>
<dbReference type="InterPro" id="IPR008274">
    <property type="entry name" value="AldOxase/xan_DH_MoCoBD1"/>
</dbReference>
<feature type="region of interest" description="Disordered" evidence="16">
    <location>
        <begin position="532"/>
        <end position="551"/>
    </location>
</feature>
<feature type="binding site" evidence="14">
    <location>
        <position position="481"/>
    </location>
    <ligand>
        <name>FAD</name>
        <dbReference type="ChEBI" id="CHEBI:57692"/>
    </ligand>
</feature>
<evidence type="ECO:0000313" key="19">
    <source>
        <dbReference type="EMBL" id="AZL94599.1"/>
    </source>
</evidence>
<dbReference type="PANTHER" id="PTHR45444">
    <property type="entry name" value="XANTHINE DEHYDROGENASE"/>
    <property type="match status" value="1"/>
</dbReference>
<dbReference type="InterPro" id="IPR016169">
    <property type="entry name" value="FAD-bd_PCMH_sub2"/>
</dbReference>
<dbReference type="SUPFAM" id="SSF54292">
    <property type="entry name" value="2Fe-2S ferredoxin-like"/>
    <property type="match status" value="1"/>
</dbReference>
<dbReference type="FunFam" id="3.10.20.30:FF:000012">
    <property type="entry name" value="Xanthine dehydrogenase/oxidase"/>
    <property type="match status" value="1"/>
</dbReference>
<dbReference type="SMART" id="SM01092">
    <property type="entry name" value="CO_deh_flav_C"/>
    <property type="match status" value="1"/>
</dbReference>
<protein>
    <submittedName>
        <fullName evidence="19">Xanthine dehydrogenase</fullName>
    </submittedName>
</protein>
<feature type="binding site" evidence="15">
    <location>
        <position position="1289"/>
    </location>
    <ligand>
        <name>Mo-molybdopterin</name>
        <dbReference type="ChEBI" id="CHEBI:71302"/>
    </ligand>
    <ligandPart>
        <name>Mo</name>
        <dbReference type="ChEBI" id="CHEBI:28685"/>
    </ligandPart>
</feature>
<evidence type="ECO:0000256" key="4">
    <source>
        <dbReference type="ARBA" id="ARBA00022630"/>
    </source>
</evidence>
<dbReference type="SUPFAM" id="SSF54665">
    <property type="entry name" value="CO dehydrogenase molybdoprotein N-domain-like"/>
    <property type="match status" value="1"/>
</dbReference>
<dbReference type="InterPro" id="IPR002888">
    <property type="entry name" value="2Fe-2S-bd"/>
</dbReference>
<feature type="binding site" evidence="15">
    <location>
        <position position="88"/>
    </location>
    <ligand>
        <name>[2Fe-2S] cluster</name>
        <dbReference type="ChEBI" id="CHEBI:190135"/>
        <label>1</label>
    </ligand>
</feature>
<feature type="binding site" evidence="15">
    <location>
        <position position="119"/>
    </location>
    <ligand>
        <name>[2Fe-2S] cluster</name>
        <dbReference type="ChEBI" id="CHEBI:190135"/>
        <label>1</label>
    </ligand>
</feature>
<keyword evidence="11" id="KW-0520">NAD</keyword>
<dbReference type="Pfam" id="PF00111">
    <property type="entry name" value="Fer2"/>
    <property type="match status" value="1"/>
</dbReference>
<dbReference type="InterPro" id="IPR006058">
    <property type="entry name" value="2Fe2S_fd_BS"/>
</dbReference>
<dbReference type="InterPro" id="IPR036856">
    <property type="entry name" value="Ald_Oxase/Xan_DH_a/b_sf"/>
</dbReference>
<feature type="compositionally biased region" description="Polar residues" evidence="16">
    <location>
        <begin position="232"/>
        <end position="242"/>
    </location>
</feature>
<dbReference type="PROSITE" id="PS51387">
    <property type="entry name" value="FAD_PCMH"/>
    <property type="match status" value="1"/>
</dbReference>
<dbReference type="FunFam" id="3.30.365.10:FF:000004">
    <property type="entry name" value="Xanthine dehydrogenase oxidase"/>
    <property type="match status" value="1"/>
</dbReference>
<dbReference type="InterPro" id="IPR037165">
    <property type="entry name" value="AldOxase/xan_DH_Mopterin-bd_sf"/>
</dbReference>
<feature type="active site" description="Proton acceptor" evidence="13">
    <location>
        <position position="1491"/>
    </location>
</feature>
<dbReference type="SUPFAM" id="SSF56176">
    <property type="entry name" value="FAD-binding/transporter-associated domain-like"/>
    <property type="match status" value="1"/>
</dbReference>
<feature type="region of interest" description="Disordered" evidence="16">
    <location>
        <begin position="1317"/>
        <end position="1337"/>
    </location>
</feature>
<feature type="binding site" evidence="14">
    <location>
        <position position="1220"/>
    </location>
    <ligand>
        <name>substrate</name>
    </ligand>
</feature>
<evidence type="ECO:0000256" key="8">
    <source>
        <dbReference type="ARBA" id="ARBA00023002"/>
    </source>
</evidence>
<feature type="domain" description="2Fe-2S ferredoxin-type" evidence="17">
    <location>
        <begin position="47"/>
        <end position="137"/>
    </location>
</feature>
<dbReference type="PROSITE" id="PS51085">
    <property type="entry name" value="2FE2S_FER_2"/>
    <property type="match status" value="1"/>
</dbReference>
<dbReference type="PIRSF" id="PIRSF000127">
    <property type="entry name" value="Xanthine_DH"/>
    <property type="match status" value="1"/>
</dbReference>
<feature type="binding site" evidence="14">
    <location>
        <position position="1124"/>
    </location>
    <ligand>
        <name>substrate</name>
    </ligand>
</feature>
<dbReference type="SMART" id="SM01008">
    <property type="entry name" value="Ald_Xan_dh_C"/>
    <property type="match status" value="1"/>
</dbReference>
<dbReference type="Gene3D" id="3.10.20.30">
    <property type="match status" value="1"/>
</dbReference>
<dbReference type="InterPro" id="IPR046867">
    <property type="entry name" value="AldOxase/xan_DH_MoCoBD2"/>
</dbReference>
<feature type="binding site" evidence="15">
    <location>
        <position position="976"/>
    </location>
    <ligand>
        <name>Mo-molybdopterin</name>
        <dbReference type="ChEBI" id="CHEBI:71302"/>
    </ligand>
    <ligandPart>
        <name>Mo</name>
        <dbReference type="ChEBI" id="CHEBI:28685"/>
    </ligandPart>
</feature>
<feature type="binding site" evidence="14">
    <location>
        <position position="504"/>
    </location>
    <ligand>
        <name>FAD</name>
        <dbReference type="ChEBI" id="CHEBI:57692"/>
    </ligand>
</feature>
<evidence type="ECO:0000256" key="9">
    <source>
        <dbReference type="ARBA" id="ARBA00023004"/>
    </source>
</evidence>
<evidence type="ECO:0000256" key="13">
    <source>
        <dbReference type="PIRSR" id="PIRSR000127-1"/>
    </source>
</evidence>
<dbReference type="Gene3D" id="3.30.390.50">
    <property type="entry name" value="CO dehydrogenase flavoprotein, C-terminal domain"/>
    <property type="match status" value="1"/>
</dbReference>
<dbReference type="Gene3D" id="3.90.1170.50">
    <property type="entry name" value="Aldehyde oxidase/xanthine dehydrogenase, a/b hammerhead"/>
    <property type="match status" value="1"/>
</dbReference>
<dbReference type="Pfam" id="PF03450">
    <property type="entry name" value="CO_deh_flav_C"/>
    <property type="match status" value="1"/>
</dbReference>
<evidence type="ECO:0000256" key="5">
    <source>
        <dbReference type="ARBA" id="ARBA00022714"/>
    </source>
</evidence>
<comment type="cofactor">
    <cofactor evidence="1 14">
        <name>FAD</name>
        <dbReference type="ChEBI" id="CHEBI:57692"/>
    </cofactor>
</comment>
<name>A0A3Q8UBZ6_9APIC</name>
<feature type="binding site" evidence="15">
    <location>
        <position position="201"/>
    </location>
    <ligand>
        <name>[2Fe-2S] cluster</name>
        <dbReference type="ChEBI" id="CHEBI:190135"/>
        <label>2</label>
    </ligand>
</feature>
<dbReference type="Pfam" id="PF02738">
    <property type="entry name" value="MoCoBD_1"/>
    <property type="match status" value="1"/>
</dbReference>
<feature type="compositionally biased region" description="Low complexity" evidence="16">
    <location>
        <begin position="246"/>
        <end position="270"/>
    </location>
</feature>
<dbReference type="InterPro" id="IPR002346">
    <property type="entry name" value="Mopterin_DH_FAD-bd"/>
</dbReference>
<feature type="binding site" evidence="15">
    <location>
        <position position="93"/>
    </location>
    <ligand>
        <name>[2Fe-2S] cluster</name>
        <dbReference type="ChEBI" id="CHEBI:190135"/>
        <label>1</label>
    </ligand>
</feature>
<dbReference type="InterPro" id="IPR016166">
    <property type="entry name" value="FAD-bd_PCMH"/>
</dbReference>
<dbReference type="GO" id="GO:0005506">
    <property type="term" value="F:iron ion binding"/>
    <property type="evidence" value="ECO:0007669"/>
    <property type="project" value="InterPro"/>
</dbReference>
<keyword evidence="3 15" id="KW-0500">Molybdenum</keyword>
<keyword evidence="5 15" id="KW-0001">2Fe-2S</keyword>
<evidence type="ECO:0000259" key="17">
    <source>
        <dbReference type="PROSITE" id="PS51085"/>
    </source>
</evidence>
<feature type="binding site" evidence="14">
    <location>
        <begin position="395"/>
        <end position="402"/>
    </location>
    <ligand>
        <name>FAD</name>
        <dbReference type="ChEBI" id="CHEBI:57692"/>
    </ligand>
</feature>
<dbReference type="PANTHER" id="PTHR45444:SF3">
    <property type="entry name" value="XANTHINE DEHYDROGENASE"/>
    <property type="match status" value="1"/>
</dbReference>
<dbReference type="GO" id="GO:0051537">
    <property type="term" value="F:2 iron, 2 sulfur cluster binding"/>
    <property type="evidence" value="ECO:0007669"/>
    <property type="project" value="UniProtKB-KW"/>
</dbReference>
<dbReference type="InterPro" id="IPR036318">
    <property type="entry name" value="FAD-bd_PCMH-like_sf"/>
</dbReference>
<evidence type="ECO:0000256" key="1">
    <source>
        <dbReference type="ARBA" id="ARBA00001974"/>
    </source>
</evidence>
<dbReference type="Pfam" id="PF00941">
    <property type="entry name" value="FAD_binding_5"/>
    <property type="match status" value="1"/>
</dbReference>
<evidence type="ECO:0000256" key="2">
    <source>
        <dbReference type="ARBA" id="ARBA00006849"/>
    </source>
</evidence>
<feature type="binding site" evidence="14">
    <location>
        <position position="1011"/>
    </location>
    <ligand>
        <name>substrate</name>
    </ligand>
</feature>
<feature type="binding site" evidence="15">
    <location>
        <position position="162"/>
    </location>
    <ligand>
        <name>[2Fe-2S] cluster</name>
        <dbReference type="ChEBI" id="CHEBI:190135"/>
        <label>2</label>
    </ligand>
</feature>
<evidence type="ECO:0000256" key="14">
    <source>
        <dbReference type="PIRSR" id="PIRSR000127-2"/>
    </source>
</evidence>
<dbReference type="SUPFAM" id="SSF56003">
    <property type="entry name" value="Molybdenum cofactor-binding domain"/>
    <property type="match status" value="1"/>
</dbReference>
<reference evidence="19" key="1">
    <citation type="journal article" date="2018" name="Genome Biol. Evol.">
        <title>Nephromyces encodes a urate metabolism pathway and predicted peroxisomes, demonstrating these are not ancient losses of apicomplexans.</title>
        <authorList>
            <person name="Paight C."/>
            <person name="Slamovits C.H."/>
            <person name="Saffo M.B."/>
            <person name="Lane C.E."/>
        </authorList>
    </citation>
    <scope>NUCLEOTIDE SEQUENCE</scope>
    <source>
        <strain evidence="19">Neph104</strain>
        <strain evidence="20">Neph105</strain>
    </source>
</reference>
<dbReference type="EMBL" id="MK265874">
    <property type="protein sequence ID" value="AZL94600.1"/>
    <property type="molecule type" value="mRNA"/>
</dbReference>
<dbReference type="Gene3D" id="1.10.150.120">
    <property type="entry name" value="[2Fe-2S]-binding domain"/>
    <property type="match status" value="1"/>
</dbReference>
<dbReference type="EMBL" id="MK265873">
    <property type="protein sequence ID" value="AZL94599.1"/>
    <property type="molecule type" value="mRNA"/>
</dbReference>
<dbReference type="InterPro" id="IPR016208">
    <property type="entry name" value="Ald_Oxase/xanthine_DH-like"/>
</dbReference>
<evidence type="ECO:0000256" key="3">
    <source>
        <dbReference type="ARBA" id="ARBA00022505"/>
    </source>
</evidence>
<dbReference type="InterPro" id="IPR012675">
    <property type="entry name" value="Beta-grasp_dom_sf"/>
</dbReference>
<dbReference type="InterPro" id="IPR036884">
    <property type="entry name" value="2Fe-2S-bd_dom_sf"/>
</dbReference>
<feature type="compositionally biased region" description="Low complexity" evidence="16">
    <location>
        <begin position="1320"/>
        <end position="1332"/>
    </location>
</feature>
<keyword evidence="10 15" id="KW-0411">Iron-sulfur</keyword>
<evidence type="ECO:0000256" key="7">
    <source>
        <dbReference type="ARBA" id="ARBA00022827"/>
    </source>
</evidence>
<dbReference type="FunFam" id="3.30.365.10:FF:000001">
    <property type="entry name" value="Xanthine dehydrogenase oxidase"/>
    <property type="match status" value="1"/>
</dbReference>
<dbReference type="GO" id="GO:0016491">
    <property type="term" value="F:oxidoreductase activity"/>
    <property type="evidence" value="ECO:0007669"/>
    <property type="project" value="UniProtKB-KW"/>
</dbReference>
<keyword evidence="4" id="KW-0285">Flavoprotein</keyword>
<keyword evidence="7 14" id="KW-0274">FAD</keyword>
<comment type="similarity">
    <text evidence="2">Belongs to the xanthine dehydrogenase family.</text>
</comment>
<accession>A0A3Q8UBZ6</accession>
<comment type="cofactor">
    <cofactor evidence="12">
        <name>[2Fe-2S] cluster</name>
        <dbReference type="ChEBI" id="CHEBI:190135"/>
    </cofactor>
</comment>
<feature type="binding site" evidence="15">
    <location>
        <position position="159"/>
    </location>
    <ligand>
        <name>[2Fe-2S] cluster</name>
        <dbReference type="ChEBI" id="CHEBI:190135"/>
        <label>2</label>
    </ligand>
</feature>
<proteinExistence type="evidence at transcript level"/>
<feature type="binding site" evidence="14">
    <location>
        <position position="601"/>
    </location>
    <ligand>
        <name>FAD</name>
        <dbReference type="ChEBI" id="CHEBI:57692"/>
    </ligand>
</feature>
<evidence type="ECO:0000256" key="16">
    <source>
        <dbReference type="SAM" id="MobiDB-lite"/>
    </source>
</evidence>
<dbReference type="InterPro" id="IPR005107">
    <property type="entry name" value="CO_DH_flav_C"/>
</dbReference>
<dbReference type="Gene3D" id="3.30.365.10">
    <property type="entry name" value="Aldehyde oxidase/xanthine dehydrogenase, molybdopterin binding domain"/>
    <property type="match status" value="4"/>
</dbReference>
<dbReference type="InterPro" id="IPR036683">
    <property type="entry name" value="CO_DH_flav_C_dom_sf"/>
</dbReference>
<comment type="cofactor">
    <cofactor evidence="15">
        <name>[2Fe-2S] cluster</name>
        <dbReference type="ChEBI" id="CHEBI:190135"/>
    </cofactor>
    <text evidence="15">Binds 2 [2Fe-2S] clusters.</text>
</comment>
<dbReference type="GO" id="GO:0071949">
    <property type="term" value="F:FAD binding"/>
    <property type="evidence" value="ECO:0007669"/>
    <property type="project" value="InterPro"/>
</dbReference>
<dbReference type="InterPro" id="IPR000674">
    <property type="entry name" value="Ald_Oxase/Xan_DH_a/b"/>
</dbReference>